<sequence>MLYSRGIPEGGFFQGRRFPMSRLHRDHSLDKIFATLLANEIREAARSRNIRRLQVLCNGHREGLLGLREVMVMVRSNLPGSEKELQRDLDRIFGENGWGDQRHSGGRASS</sequence>
<dbReference type="STRING" id="1802591.A2113_00980"/>
<protein>
    <submittedName>
        <fullName evidence="1">Uncharacterized protein</fullName>
    </submittedName>
</protein>
<name>A0A1G1W2S5_9BACT</name>
<evidence type="ECO:0000313" key="2">
    <source>
        <dbReference type="Proteomes" id="UP000176299"/>
    </source>
</evidence>
<organism evidence="1 2">
    <name type="scientific">Candidatus Woykebacteria bacterium GWA1_44_8</name>
    <dbReference type="NCBI Taxonomy" id="1802591"/>
    <lineage>
        <taxon>Bacteria</taxon>
        <taxon>Candidatus Woykeibacteriota</taxon>
    </lineage>
</organism>
<dbReference type="EMBL" id="MHCN01000010">
    <property type="protein sequence ID" value="OGY21884.1"/>
    <property type="molecule type" value="Genomic_DNA"/>
</dbReference>
<comment type="caution">
    <text evidence="1">The sequence shown here is derived from an EMBL/GenBank/DDBJ whole genome shotgun (WGS) entry which is preliminary data.</text>
</comment>
<evidence type="ECO:0000313" key="1">
    <source>
        <dbReference type="EMBL" id="OGY21884.1"/>
    </source>
</evidence>
<dbReference type="AlphaFoldDB" id="A0A1G1W2S5"/>
<reference evidence="1 2" key="1">
    <citation type="journal article" date="2016" name="Nat. Commun.">
        <title>Thousands of microbial genomes shed light on interconnected biogeochemical processes in an aquifer system.</title>
        <authorList>
            <person name="Anantharaman K."/>
            <person name="Brown C.T."/>
            <person name="Hug L.A."/>
            <person name="Sharon I."/>
            <person name="Castelle C.J."/>
            <person name="Probst A.J."/>
            <person name="Thomas B.C."/>
            <person name="Singh A."/>
            <person name="Wilkins M.J."/>
            <person name="Karaoz U."/>
            <person name="Brodie E.L."/>
            <person name="Williams K.H."/>
            <person name="Hubbard S.S."/>
            <person name="Banfield J.F."/>
        </authorList>
    </citation>
    <scope>NUCLEOTIDE SEQUENCE [LARGE SCALE GENOMIC DNA]</scope>
</reference>
<dbReference type="Proteomes" id="UP000176299">
    <property type="component" value="Unassembled WGS sequence"/>
</dbReference>
<gene>
    <name evidence="1" type="ORF">A2113_00980</name>
</gene>
<accession>A0A1G1W2S5</accession>
<proteinExistence type="predicted"/>